<feature type="region of interest" description="Disordered" evidence="2">
    <location>
        <begin position="296"/>
        <end position="321"/>
    </location>
</feature>
<feature type="region of interest" description="Disordered" evidence="2">
    <location>
        <begin position="853"/>
        <end position="874"/>
    </location>
</feature>
<dbReference type="InterPro" id="IPR039574">
    <property type="entry name" value="OGFr"/>
</dbReference>
<evidence type="ECO:0000313" key="5">
    <source>
        <dbReference type="Proteomes" id="UP000828390"/>
    </source>
</evidence>
<dbReference type="InterPro" id="IPR006757">
    <property type="entry name" value="OGF_rcpt"/>
</dbReference>
<dbReference type="GO" id="GO:0016020">
    <property type="term" value="C:membrane"/>
    <property type="evidence" value="ECO:0007669"/>
    <property type="project" value="InterPro"/>
</dbReference>
<feature type="region of interest" description="Disordered" evidence="2">
    <location>
        <begin position="967"/>
        <end position="1000"/>
    </location>
</feature>
<feature type="compositionally biased region" description="Polar residues" evidence="2">
    <location>
        <begin position="568"/>
        <end position="581"/>
    </location>
</feature>
<dbReference type="Pfam" id="PF04664">
    <property type="entry name" value="OGFr_N"/>
    <property type="match status" value="2"/>
</dbReference>
<feature type="region of interest" description="Disordered" evidence="2">
    <location>
        <begin position="902"/>
        <end position="932"/>
    </location>
</feature>
<dbReference type="PANTHER" id="PTHR14015">
    <property type="entry name" value="OPIOID GROWTH FACTOR RECEPTOR OGFR ZETA-TYPE OPIOID RECEPTOR"/>
    <property type="match status" value="1"/>
</dbReference>
<reference evidence="4" key="1">
    <citation type="journal article" date="2019" name="bioRxiv">
        <title>The Genome of the Zebra Mussel, Dreissena polymorpha: A Resource for Invasive Species Research.</title>
        <authorList>
            <person name="McCartney M.A."/>
            <person name="Auch B."/>
            <person name="Kono T."/>
            <person name="Mallez S."/>
            <person name="Zhang Y."/>
            <person name="Obille A."/>
            <person name="Becker A."/>
            <person name="Abrahante J.E."/>
            <person name="Garbe J."/>
            <person name="Badalamenti J.P."/>
            <person name="Herman A."/>
            <person name="Mangelson H."/>
            <person name="Liachko I."/>
            <person name="Sullivan S."/>
            <person name="Sone E.D."/>
            <person name="Koren S."/>
            <person name="Silverstein K.A.T."/>
            <person name="Beckman K.B."/>
            <person name="Gohl D.M."/>
        </authorList>
    </citation>
    <scope>NUCLEOTIDE SEQUENCE</scope>
    <source>
        <strain evidence="4">Duluth1</strain>
        <tissue evidence="4">Whole animal</tissue>
    </source>
</reference>
<dbReference type="Proteomes" id="UP000828390">
    <property type="component" value="Unassembled WGS sequence"/>
</dbReference>
<comment type="caution">
    <text evidence="4">The sequence shown here is derived from an EMBL/GenBank/DDBJ whole genome shotgun (WGS) entry which is preliminary data.</text>
</comment>
<evidence type="ECO:0000259" key="3">
    <source>
        <dbReference type="Pfam" id="PF04664"/>
    </source>
</evidence>
<feature type="compositionally biased region" description="Polar residues" evidence="2">
    <location>
        <begin position="967"/>
        <end position="977"/>
    </location>
</feature>
<organism evidence="4 5">
    <name type="scientific">Dreissena polymorpha</name>
    <name type="common">Zebra mussel</name>
    <name type="synonym">Mytilus polymorpha</name>
    <dbReference type="NCBI Taxonomy" id="45954"/>
    <lineage>
        <taxon>Eukaryota</taxon>
        <taxon>Metazoa</taxon>
        <taxon>Spiralia</taxon>
        <taxon>Lophotrochozoa</taxon>
        <taxon>Mollusca</taxon>
        <taxon>Bivalvia</taxon>
        <taxon>Autobranchia</taxon>
        <taxon>Heteroconchia</taxon>
        <taxon>Euheterodonta</taxon>
        <taxon>Imparidentia</taxon>
        <taxon>Neoheterodontei</taxon>
        <taxon>Myida</taxon>
        <taxon>Dreissenoidea</taxon>
        <taxon>Dreissenidae</taxon>
        <taxon>Dreissena</taxon>
    </lineage>
</organism>
<feature type="compositionally biased region" description="Basic and acidic residues" evidence="2">
    <location>
        <begin position="136"/>
        <end position="147"/>
    </location>
</feature>
<feature type="region of interest" description="Disordered" evidence="2">
    <location>
        <begin position="1"/>
        <end position="76"/>
    </location>
</feature>
<sequence length="1199" mass="135730">MESRPSSSSKQTSHTTLNKEEKLPCNTIRAPTDKKHECGDIETGNFGTPHGGTQTLNGHNDHEEYQEHTENKSQLKSDCHLINEIDTTADLKTGNGWKSQAGSDFAKKAESMNNIGPQEAKEDNKTYHEQFSVEVHTQRSADNEMKFDTPTSSSREETLEQEVSVGNTPTPDNETTLDDKESFNENSINKQNLDLVKTTEDYIKSADNTDDEDTTSQHALSAKPQSETYNNTRDQTESSIVFGATIPKDPLRKDEDLKMSRNEIASPSFQEDADNNADNIDDAATTGQQVWLVQTQSQSDANNDTPDQGKGSNDFRTTQQKDPLRKMDNLKFYRNEIASRPFPGSYVEDMLAWEGDYKKLESSHSYIQWLFPIPGSSGLNYSAQELFDYEAKEIIEDSVAHARVLRAYKMMLNFYGMKLEDETSGEIRRCEENWKDRYAHLNTSYHNYMRITRILTSLAQMGYERFQQPLVRFILAEAIVNKTLPNLNSSSMDYWIEAIKDGDEMFAMIKLRQEMQKNTKNFDQYGYPFTSEQPSNIMASVDALLAVELQTKGTIINIKADNVEQYGNQTASDPLSSSQTDGVAERPPGDVDPEIDIDPPRTISKEDASSGNHEIQACQTVQTPLVVLGQEACSNHENEAQTGDEIQRGQRDVMDKESDYTVTESGFLLQPGNIQQEALTVAQAPEKEFKEDQTDGNVNKDIHDKYGALIERSSNDKILGKSETNIIPDKDEYTSCDKNDRIASDPLSSSQTDGVAETPPGDVDPEIEIDPPRSISKEDASSGNNEIQACQTVQTPLVVLGQEAYNNHENEAKSEDDIHRGQRDVMDRKFDYKIKESGVLLQPWNIQQEALTVAQAPENESKEDKTDRNVKEDVHEKYGTLIEKSSVEKILEKSETNIIPDKDEYTSCDTNDETPGVNKDNDRECKGKNEQSSIAEVDEEYVKGNDTFSHETDVTVSHETEVPTVKQTCTSSATDSITKPRPNQDAHKKPPCKDKEDDHCHGENHKFYRNKIVKGPGTTIEEMLKVNFDTLHANDVYWFWLFPVPKSDDITPNLSPDEAIAIKNDTLMHGRVLRAFKRALAFFGMEMVDETTKSIGRCQFKFMEVRYKNWQDIESRRIRNCNRITRILTSLGELGYEHLQCPFVEFLMTESKPDGSNSKRVRPIRTKERVKFVTRDCENSSSHPIIRASRIRAIRQNFI</sequence>
<proteinExistence type="inferred from homology"/>
<feature type="compositionally biased region" description="Basic and acidic residues" evidence="2">
    <location>
        <begin position="249"/>
        <end position="258"/>
    </location>
</feature>
<feature type="compositionally biased region" description="Basic and acidic residues" evidence="2">
    <location>
        <begin position="119"/>
        <end position="128"/>
    </location>
</feature>
<dbReference type="PANTHER" id="PTHR14015:SF2">
    <property type="entry name" value="OPIOID GROWTH FACTOR RECEPTOR (OGFR) CONSERVED DOMAIN-CONTAINING PROTEIN"/>
    <property type="match status" value="1"/>
</dbReference>
<evidence type="ECO:0000256" key="1">
    <source>
        <dbReference type="ARBA" id="ARBA00010365"/>
    </source>
</evidence>
<dbReference type="EMBL" id="JAIWYP010000010">
    <property type="protein sequence ID" value="KAH3746827.1"/>
    <property type="molecule type" value="Genomic_DNA"/>
</dbReference>
<feature type="region of interest" description="Disordered" evidence="2">
    <location>
        <begin position="91"/>
        <end position="258"/>
    </location>
</feature>
<dbReference type="GO" id="GO:0140625">
    <property type="term" value="F:opioid growth factor receptor activity"/>
    <property type="evidence" value="ECO:0007669"/>
    <property type="project" value="InterPro"/>
</dbReference>
<reference evidence="4" key="2">
    <citation type="submission" date="2020-11" db="EMBL/GenBank/DDBJ databases">
        <authorList>
            <person name="McCartney M.A."/>
            <person name="Auch B."/>
            <person name="Kono T."/>
            <person name="Mallez S."/>
            <person name="Becker A."/>
            <person name="Gohl D.M."/>
            <person name="Silverstein K.A.T."/>
            <person name="Koren S."/>
            <person name="Bechman K.B."/>
            <person name="Herman A."/>
            <person name="Abrahante J.E."/>
            <person name="Garbe J."/>
        </authorList>
    </citation>
    <scope>NUCLEOTIDE SEQUENCE</scope>
    <source>
        <strain evidence="4">Duluth1</strain>
        <tissue evidence="4">Whole animal</tissue>
    </source>
</reference>
<accession>A0A9D4DEW8</accession>
<feature type="compositionally biased region" description="Polar residues" evidence="2">
    <location>
        <begin position="1"/>
        <end position="16"/>
    </location>
</feature>
<keyword evidence="5" id="KW-1185">Reference proteome</keyword>
<feature type="compositionally biased region" description="Basic and acidic residues" evidence="2">
    <location>
        <begin position="59"/>
        <end position="76"/>
    </location>
</feature>
<dbReference type="AlphaFoldDB" id="A0A9D4DEW8"/>
<feature type="domain" description="Opioid growth factor receptor (OGFr) conserved" evidence="3">
    <location>
        <begin position="1003"/>
        <end position="1151"/>
    </location>
</feature>
<name>A0A9D4DEW8_DREPO</name>
<feature type="compositionally biased region" description="Basic and acidic residues" evidence="2">
    <location>
        <begin position="859"/>
        <end position="874"/>
    </location>
</feature>
<comment type="similarity">
    <text evidence="1">Belongs to the opioid growth factor receptor family.</text>
</comment>
<feature type="compositionally biased region" description="Basic and acidic residues" evidence="2">
    <location>
        <begin position="982"/>
        <end position="1000"/>
    </location>
</feature>
<feature type="compositionally biased region" description="Basic and acidic residues" evidence="2">
    <location>
        <begin position="728"/>
        <end position="743"/>
    </location>
</feature>
<gene>
    <name evidence="4" type="ORF">DPMN_181244</name>
</gene>
<feature type="region of interest" description="Disordered" evidence="2">
    <location>
        <begin position="714"/>
        <end position="790"/>
    </location>
</feature>
<feature type="domain" description="Opioid growth factor receptor (OGFr) conserved" evidence="3">
    <location>
        <begin position="325"/>
        <end position="523"/>
    </location>
</feature>
<feature type="compositionally biased region" description="Polar residues" evidence="2">
    <location>
        <begin position="781"/>
        <end position="790"/>
    </location>
</feature>
<evidence type="ECO:0000313" key="4">
    <source>
        <dbReference type="EMBL" id="KAH3746827.1"/>
    </source>
</evidence>
<feature type="region of interest" description="Disordered" evidence="2">
    <location>
        <begin position="568"/>
        <end position="610"/>
    </location>
</feature>
<evidence type="ECO:0000256" key="2">
    <source>
        <dbReference type="SAM" id="MobiDB-lite"/>
    </source>
</evidence>
<feature type="compositionally biased region" description="Polar residues" evidence="2">
    <location>
        <begin position="164"/>
        <end position="174"/>
    </location>
</feature>
<feature type="compositionally biased region" description="Basic and acidic residues" evidence="2">
    <location>
        <begin position="919"/>
        <end position="929"/>
    </location>
</feature>
<feature type="compositionally biased region" description="Polar residues" evidence="2">
    <location>
        <begin position="216"/>
        <end position="239"/>
    </location>
</feature>
<protein>
    <recommendedName>
        <fullName evidence="3">Opioid growth factor receptor (OGFr) conserved domain-containing protein</fullName>
    </recommendedName>
</protein>